<dbReference type="Proteomes" id="UP001364764">
    <property type="component" value="Chromosome"/>
</dbReference>
<sequence length="119" mass="13486">MKRVSFFLLFLLLLTASACSNKVSSYTGESENWRVSCTVQSNSDVASYEYEIRYLGDNPSLIEKVKTKFMSENIHSTGEVPFNTVIRGKAEGMSPFLDENEFLVQIDWEGKSEKIVVTK</sequence>
<dbReference type="AlphaFoldDB" id="A0ABD8AMW3"/>
<keyword evidence="1" id="KW-0732">Signal</keyword>
<organism evidence="2 3">
    <name type="scientific">Paenibacillus amylolyticus</name>
    <dbReference type="NCBI Taxonomy" id="1451"/>
    <lineage>
        <taxon>Bacteria</taxon>
        <taxon>Bacillati</taxon>
        <taxon>Bacillota</taxon>
        <taxon>Bacilli</taxon>
        <taxon>Bacillales</taxon>
        <taxon>Paenibacillaceae</taxon>
        <taxon>Paenibacillus</taxon>
    </lineage>
</organism>
<proteinExistence type="predicted"/>
<evidence type="ECO:0000313" key="3">
    <source>
        <dbReference type="Proteomes" id="UP001364764"/>
    </source>
</evidence>
<dbReference type="EMBL" id="CP145892">
    <property type="protein sequence ID" value="WWP18808.1"/>
    <property type="molecule type" value="Genomic_DNA"/>
</dbReference>
<accession>A0ABD8AMW3</accession>
<dbReference type="PROSITE" id="PS51257">
    <property type="entry name" value="PROKAR_LIPOPROTEIN"/>
    <property type="match status" value="1"/>
</dbReference>
<evidence type="ECO:0008006" key="4">
    <source>
        <dbReference type="Google" id="ProtNLM"/>
    </source>
</evidence>
<reference evidence="2 3" key="1">
    <citation type="submission" date="2024-02" db="EMBL/GenBank/DDBJ databases">
        <title>Complete sequences of two Paenibacillus sp. strains and one Lysinibacillus strain isolated from the environment on STAA medium highlight biotechnological potential.</title>
        <authorList>
            <person name="Attere S.A."/>
            <person name="Piche L.C."/>
            <person name="Intertaglia L."/>
            <person name="Lami R."/>
            <person name="Charette S.J."/>
            <person name="Vincent A.T."/>
        </authorList>
    </citation>
    <scope>NUCLEOTIDE SEQUENCE [LARGE SCALE GENOMIC DNA]</scope>
    <source>
        <strain evidence="2 3">Y5S-7</strain>
    </source>
</reference>
<evidence type="ECO:0000313" key="2">
    <source>
        <dbReference type="EMBL" id="WWP18808.1"/>
    </source>
</evidence>
<protein>
    <recommendedName>
        <fullName evidence="4">Lipoprotein</fullName>
    </recommendedName>
</protein>
<feature type="chain" id="PRO_5044860213" description="Lipoprotein" evidence="1">
    <location>
        <begin position="19"/>
        <end position="119"/>
    </location>
</feature>
<dbReference type="GeneID" id="93477832"/>
<evidence type="ECO:0000256" key="1">
    <source>
        <dbReference type="SAM" id="SignalP"/>
    </source>
</evidence>
<gene>
    <name evidence="2" type="ORF">V6668_20165</name>
</gene>
<dbReference type="RefSeq" id="WP_338706522.1">
    <property type="nucleotide sequence ID" value="NZ_CP145892.1"/>
</dbReference>
<name>A0ABD8AMW3_PAEAM</name>
<feature type="signal peptide" evidence="1">
    <location>
        <begin position="1"/>
        <end position="18"/>
    </location>
</feature>